<evidence type="ECO:0000313" key="4">
    <source>
        <dbReference type="EMBL" id="TBH72091.1"/>
    </source>
</evidence>
<dbReference type="Proteomes" id="UP000293583">
    <property type="component" value="Unassembled WGS sequence"/>
</dbReference>
<feature type="domain" description="Glycosyl hydrolase family 13 catalytic" evidence="3">
    <location>
        <begin position="379"/>
        <end position="728"/>
    </location>
</feature>
<dbReference type="InterPro" id="IPR017853">
    <property type="entry name" value="GH"/>
</dbReference>
<dbReference type="InterPro" id="IPR006047">
    <property type="entry name" value="GH13_cat_dom"/>
</dbReference>
<dbReference type="RefSeq" id="WP_130923684.1">
    <property type="nucleotide sequence ID" value="NZ_JAANOL010000001.1"/>
</dbReference>
<dbReference type="GO" id="GO:0005975">
    <property type="term" value="P:carbohydrate metabolic process"/>
    <property type="evidence" value="ECO:0007669"/>
    <property type="project" value="InterPro"/>
</dbReference>
<accession>A0A4Q9BAL2</accession>
<dbReference type="OrthoDB" id="9761875at2"/>
<dbReference type="Pfam" id="PF00128">
    <property type="entry name" value="Alpha-amylase"/>
    <property type="match status" value="2"/>
</dbReference>
<reference evidence="4 5" key="1">
    <citation type="submission" date="2019-02" db="EMBL/GenBank/DDBJ databases">
        <title>Genome of a new Bacteroidetes strain.</title>
        <authorList>
            <person name="Pitt A."/>
        </authorList>
    </citation>
    <scope>NUCLEOTIDE SEQUENCE [LARGE SCALE GENOMIC DNA]</scope>
    <source>
        <strain evidence="4 5">103A-SOEBACH</strain>
    </source>
</reference>
<evidence type="ECO:0000259" key="3">
    <source>
        <dbReference type="SMART" id="SM00642"/>
    </source>
</evidence>
<dbReference type="InterPro" id="IPR013783">
    <property type="entry name" value="Ig-like_fold"/>
</dbReference>
<dbReference type="Gene3D" id="2.60.40.10">
    <property type="entry name" value="Immunoglobulins"/>
    <property type="match status" value="1"/>
</dbReference>
<comment type="similarity">
    <text evidence="1">Belongs to the glycosyl hydrolase 13 family.</text>
</comment>
<dbReference type="SUPFAM" id="SSF51445">
    <property type="entry name" value="(Trans)glycosidases"/>
    <property type="match status" value="1"/>
</dbReference>
<dbReference type="AlphaFoldDB" id="A0A4Q9BAL2"/>
<proteinExistence type="inferred from homology"/>
<dbReference type="Gene3D" id="3.20.20.80">
    <property type="entry name" value="Glycosidases"/>
    <property type="match status" value="1"/>
</dbReference>
<dbReference type="PANTHER" id="PTHR43002">
    <property type="entry name" value="GLYCOGEN DEBRANCHING ENZYME"/>
    <property type="match status" value="1"/>
</dbReference>
<protein>
    <submittedName>
        <fullName evidence="4">T9SS type A sorting domain-containing protein</fullName>
    </submittedName>
</protein>
<sequence>MRILFFLLFGFSAFAQVTTEEIFPTGDKEITLIFDLKLAKDSRASGLLGKTSDVFLWSGAGDADPGDAFKYQPVGQTNFSAPFDKGKMTSLGNDKWSIKLNPRTYFNVPAGNPIVKLGLLLKSGDGKAQTEDFVLKLYAGSYALKWLSPAESFTLAEAGSSVNVRAKFSATSSISLKSAGTVLASTASSDSLTYAYSLGTEKGKLHTLILEGTSGSSSLKDSVRILTKPAVVTEALPAGMKDGVNYVGNKVVLCFYAPSTSFVYAIGEFSNWSALPAYLMKRTADGLRYWIDLGVQEAGKEVAYQFWVDGKLAVADPLTEKILDPNNDTYISATTYPSLKTYPVGAKGIVSVFESGATPYVWKTTSFTRPASSNLQVYELLVRDFVADRRYKTVADSLGYLKKLGINALELMPVAEFSGNDSWGYNPIFYTAPDKAYGTKNDLKYLIDKCHENGMAVIMDIVLNQADYENPYVKMYWDGAKPTATSPFFNPSATHPYSVFFDFNHESTHTQWLVDVVTKFWLEEYKIDGYRFDLSKGFTQTPSGSNVDLWGQYDASRVKIWKRIYDKIRSYDASAYVVLEHFAANNEENELGNYGMLLWGNSKFDLARVAQGYTQDLSNVSYKMRGFTNPSVMNYIESHDEERLMVEVTNGGKKVFTAQEKLERMKMAAATFFTIPGPKMIWQFGELGYDVSINENGRTGTKPLKWTYVQDSERAKLLKVYQQLGTLKTSKPIFTTTDFTVGSLSAVKRNLLTKGSDYLLVLANPDVNSQVVSASFPKTGVWYDYFSGKSFEVKEAEAKMNLLPGEFHLLTNVAWNTTNLGLVPWSIPDFNIMGVESASINVKVYPNPSHDVVQVDWEAEMTSETQLRVVDAVGREVLQKTLPQTKGSNSTTLSTQNIPKGLYYIQIDHSKAKLVVQ</sequence>
<gene>
    <name evidence="4" type="ORF">EWU20_09725</name>
</gene>
<keyword evidence="5" id="KW-1185">Reference proteome</keyword>
<evidence type="ECO:0000256" key="1">
    <source>
        <dbReference type="ARBA" id="ARBA00008061"/>
    </source>
</evidence>
<comment type="caution">
    <text evidence="4">The sequence shown here is derived from an EMBL/GenBank/DDBJ whole genome shotgun (WGS) entry which is preliminary data.</text>
</comment>
<name>A0A4Q9BAL2_9BACT</name>
<dbReference type="EMBL" id="SEWY01000004">
    <property type="protein sequence ID" value="TBH72091.1"/>
    <property type="molecule type" value="Genomic_DNA"/>
</dbReference>
<dbReference type="InterPro" id="IPR026444">
    <property type="entry name" value="Secre_tail"/>
</dbReference>
<dbReference type="InterPro" id="IPR014756">
    <property type="entry name" value="Ig_E-set"/>
</dbReference>
<dbReference type="SUPFAM" id="SSF81296">
    <property type="entry name" value="E set domains"/>
    <property type="match status" value="1"/>
</dbReference>
<dbReference type="CDD" id="cd11350">
    <property type="entry name" value="AmyAc_4"/>
    <property type="match status" value="1"/>
</dbReference>
<keyword evidence="2" id="KW-0732">Signal</keyword>
<organism evidence="4 5">
    <name type="scientific">Aquirufa antheringensis</name>
    <dbReference type="NCBI Taxonomy" id="2516559"/>
    <lineage>
        <taxon>Bacteria</taxon>
        <taxon>Pseudomonadati</taxon>
        <taxon>Bacteroidota</taxon>
        <taxon>Cytophagia</taxon>
        <taxon>Cytophagales</taxon>
        <taxon>Flectobacillaceae</taxon>
        <taxon>Aquirufa</taxon>
    </lineage>
</organism>
<feature type="signal peptide" evidence="2">
    <location>
        <begin position="1"/>
        <end position="15"/>
    </location>
</feature>
<evidence type="ECO:0000256" key="2">
    <source>
        <dbReference type="SAM" id="SignalP"/>
    </source>
</evidence>
<dbReference type="SMART" id="SM00642">
    <property type="entry name" value="Aamy"/>
    <property type="match status" value="1"/>
</dbReference>
<feature type="chain" id="PRO_5020779977" evidence="2">
    <location>
        <begin position="16"/>
        <end position="917"/>
    </location>
</feature>
<dbReference type="NCBIfam" id="TIGR04183">
    <property type="entry name" value="Por_Secre_tail"/>
    <property type="match status" value="1"/>
</dbReference>
<dbReference type="Pfam" id="PF18962">
    <property type="entry name" value="Por_Secre_tail"/>
    <property type="match status" value="1"/>
</dbReference>
<evidence type="ECO:0000313" key="5">
    <source>
        <dbReference type="Proteomes" id="UP000293583"/>
    </source>
</evidence>